<dbReference type="RefSeq" id="WP_281764135.1">
    <property type="nucleotide sequence ID" value="NZ_BRVO01000001.1"/>
</dbReference>
<organism evidence="2 3">
    <name type="scientific">Neptunitalea lumnitzerae</name>
    <dbReference type="NCBI Taxonomy" id="2965509"/>
    <lineage>
        <taxon>Bacteria</taxon>
        <taxon>Pseudomonadati</taxon>
        <taxon>Bacteroidota</taxon>
        <taxon>Flavobacteriia</taxon>
        <taxon>Flavobacteriales</taxon>
        <taxon>Flavobacteriaceae</taxon>
        <taxon>Neptunitalea</taxon>
    </lineage>
</organism>
<evidence type="ECO:0000313" key="3">
    <source>
        <dbReference type="Proteomes" id="UP001143543"/>
    </source>
</evidence>
<comment type="caution">
    <text evidence="2">The sequence shown here is derived from an EMBL/GenBank/DDBJ whole genome shotgun (WGS) entry which is preliminary data.</text>
</comment>
<evidence type="ECO:0000256" key="1">
    <source>
        <dbReference type="SAM" id="Phobius"/>
    </source>
</evidence>
<feature type="transmembrane region" description="Helical" evidence="1">
    <location>
        <begin position="136"/>
        <end position="155"/>
    </location>
</feature>
<dbReference type="EMBL" id="BRVO01000001">
    <property type="protein sequence ID" value="GLB48498.1"/>
    <property type="molecule type" value="Genomic_DNA"/>
</dbReference>
<dbReference type="Pfam" id="PF14093">
    <property type="entry name" value="DUF4271"/>
    <property type="match status" value="1"/>
</dbReference>
<keyword evidence="1" id="KW-0812">Transmembrane</keyword>
<dbReference type="Proteomes" id="UP001143543">
    <property type="component" value="Unassembled WGS sequence"/>
</dbReference>
<gene>
    <name evidence="2" type="ORF">Y10_08660</name>
</gene>
<name>A0ABQ5MGI5_9FLAO</name>
<accession>A0ABQ5MGI5</accession>
<reference evidence="2" key="1">
    <citation type="submission" date="2022-07" db="EMBL/GenBank/DDBJ databases">
        <title>Taxonomy of Novel Oxalotrophic and Methylotrophic Bacteria.</title>
        <authorList>
            <person name="Sahin N."/>
            <person name="Tani A."/>
        </authorList>
    </citation>
    <scope>NUCLEOTIDE SEQUENCE</scope>
    <source>
        <strain evidence="2">Y10</strain>
    </source>
</reference>
<sequence length="219" mass="25855">MEAIEKTIVNNDVITYTFLGVIVIMWFVRARYTRSLAEFLQLPFSNKYFSSALKEKNPERSFTIIMLSVQIVSVSILLWYLLKHQYFSFYYLQEVNFFIVLGLVALFVIFKMLLQMLVSVILGINKLFYQYLYTKISYLNYSSLFLLIGLAFTIYNKKVSIIILLVSIFVFLIVNIFGFLMMLKNYQKLILNRFFYIILYLCAFEIAPILILGAYITIY</sequence>
<keyword evidence="1" id="KW-1133">Transmembrane helix</keyword>
<feature type="transmembrane region" description="Helical" evidence="1">
    <location>
        <begin position="97"/>
        <end position="124"/>
    </location>
</feature>
<evidence type="ECO:0000313" key="2">
    <source>
        <dbReference type="EMBL" id="GLB48498.1"/>
    </source>
</evidence>
<keyword evidence="3" id="KW-1185">Reference proteome</keyword>
<feature type="transmembrane region" description="Helical" evidence="1">
    <location>
        <begin position="13"/>
        <end position="32"/>
    </location>
</feature>
<dbReference type="InterPro" id="IPR025367">
    <property type="entry name" value="DUF4271"/>
</dbReference>
<proteinExistence type="predicted"/>
<protein>
    <submittedName>
        <fullName evidence="2">DUF4271 domain-containing protein</fullName>
    </submittedName>
</protein>
<keyword evidence="1" id="KW-0472">Membrane</keyword>
<feature type="transmembrane region" description="Helical" evidence="1">
    <location>
        <begin position="62"/>
        <end position="82"/>
    </location>
</feature>
<feature type="transmembrane region" description="Helical" evidence="1">
    <location>
        <begin position="161"/>
        <end position="182"/>
    </location>
</feature>
<feature type="transmembrane region" description="Helical" evidence="1">
    <location>
        <begin position="194"/>
        <end position="218"/>
    </location>
</feature>